<comment type="caution">
    <text evidence="1">The sequence shown here is derived from an EMBL/GenBank/DDBJ whole genome shotgun (WGS) entry which is preliminary data.</text>
</comment>
<protein>
    <submittedName>
        <fullName evidence="1">Uncharacterized protein</fullName>
    </submittedName>
</protein>
<proteinExistence type="predicted"/>
<dbReference type="Proteomes" id="UP001143910">
    <property type="component" value="Unassembled WGS sequence"/>
</dbReference>
<gene>
    <name evidence="1" type="ORF">NQ176_g252</name>
</gene>
<dbReference type="EMBL" id="JANJQO010000009">
    <property type="protein sequence ID" value="KAJ2984025.1"/>
    <property type="molecule type" value="Genomic_DNA"/>
</dbReference>
<reference evidence="1" key="1">
    <citation type="submission" date="2022-08" db="EMBL/GenBank/DDBJ databases">
        <title>Genome Sequence of Lecanicillium fungicola.</title>
        <authorList>
            <person name="Buettner E."/>
        </authorList>
    </citation>
    <scope>NUCLEOTIDE SEQUENCE</scope>
    <source>
        <strain evidence="1">Babe33</strain>
    </source>
</reference>
<sequence length="495" mass="54536">MKRPIASILPATALEDPTSKKRKLYPSSRPSRFWDNLTKIPLTRSALCELENRNTITEDSVSKPQPQPQTRKATWSQNVTKILSQLSPTTLRDVQRFARQGGASLEDIRGMSSSQSLGRRKRGSRSPQKKGSQSPAKSSTKTATTSTRSTGPYDRAFQQHLIDHDIFPDEYEYPDGTAPPAPENRDEILKTLLQKRDSLSPSTFTEEHFKKFKRANAHASKELDVTSSVIPIIEGDIGDLKCAAGEIPFTNLEHLTDGTLVPGNPDRYYGARPEQLKRDIREALEGQIMPSTQHDLPIAPNFFLQVKGPDGTPGVAIRQACYDGALGARGIHSLRAYAEPPVLFDNNAYTLTSTYQGGHFTMFASYPILPAESGGSSGYVMTQLKAFALTGDEESFRNGAAAYRNGRDWAKKQRDTIIREANEVWSKRRRTANALGINTLSFESDASTGETVVTSQGTVVPESELTGESDGSADERAARVGRPVKRKSHSPQKRV</sequence>
<accession>A0ACC1NYK6</accession>
<evidence type="ECO:0000313" key="1">
    <source>
        <dbReference type="EMBL" id="KAJ2984025.1"/>
    </source>
</evidence>
<evidence type="ECO:0000313" key="2">
    <source>
        <dbReference type="Proteomes" id="UP001143910"/>
    </source>
</evidence>
<name>A0ACC1NYK6_9HYPO</name>
<keyword evidence="2" id="KW-1185">Reference proteome</keyword>
<organism evidence="1 2">
    <name type="scientific">Zarea fungicola</name>
    <dbReference type="NCBI Taxonomy" id="93591"/>
    <lineage>
        <taxon>Eukaryota</taxon>
        <taxon>Fungi</taxon>
        <taxon>Dikarya</taxon>
        <taxon>Ascomycota</taxon>
        <taxon>Pezizomycotina</taxon>
        <taxon>Sordariomycetes</taxon>
        <taxon>Hypocreomycetidae</taxon>
        <taxon>Hypocreales</taxon>
        <taxon>Cordycipitaceae</taxon>
        <taxon>Zarea</taxon>
    </lineage>
</organism>